<evidence type="ECO:0000313" key="3">
    <source>
        <dbReference type="EMBL" id="MFD0922237.1"/>
    </source>
</evidence>
<keyword evidence="4" id="KW-1185">Reference proteome</keyword>
<protein>
    <submittedName>
        <fullName evidence="3">Uncharacterized protein</fullName>
    </submittedName>
</protein>
<dbReference type="RefSeq" id="WP_263248983.1">
    <property type="nucleotide sequence ID" value="NZ_BAABLT010000004.1"/>
</dbReference>
<feature type="transmembrane region" description="Helical" evidence="2">
    <location>
        <begin position="47"/>
        <end position="67"/>
    </location>
</feature>
<accession>A0ABW3FWN7</accession>
<evidence type="ECO:0000313" key="4">
    <source>
        <dbReference type="Proteomes" id="UP001597018"/>
    </source>
</evidence>
<organism evidence="3 4">
    <name type="scientific">Saccharopolyspora rosea</name>
    <dbReference type="NCBI Taxonomy" id="524884"/>
    <lineage>
        <taxon>Bacteria</taxon>
        <taxon>Bacillati</taxon>
        <taxon>Actinomycetota</taxon>
        <taxon>Actinomycetes</taxon>
        <taxon>Pseudonocardiales</taxon>
        <taxon>Pseudonocardiaceae</taxon>
        <taxon>Saccharopolyspora</taxon>
    </lineage>
</organism>
<dbReference type="EMBL" id="JBHTIW010000019">
    <property type="protein sequence ID" value="MFD0922237.1"/>
    <property type="molecule type" value="Genomic_DNA"/>
</dbReference>
<comment type="caution">
    <text evidence="3">The sequence shown here is derived from an EMBL/GenBank/DDBJ whole genome shotgun (WGS) entry which is preliminary data.</text>
</comment>
<keyword evidence="2" id="KW-0472">Membrane</keyword>
<dbReference type="Proteomes" id="UP001597018">
    <property type="component" value="Unassembled WGS sequence"/>
</dbReference>
<evidence type="ECO:0000256" key="2">
    <source>
        <dbReference type="SAM" id="Phobius"/>
    </source>
</evidence>
<feature type="transmembrane region" description="Helical" evidence="2">
    <location>
        <begin position="73"/>
        <end position="93"/>
    </location>
</feature>
<evidence type="ECO:0000256" key="1">
    <source>
        <dbReference type="SAM" id="MobiDB-lite"/>
    </source>
</evidence>
<sequence length="181" mass="19144">MADRTTAPVTAGLSQLAQMDRRERARVMRHLCHQYPAFRSMLRQVSIARAVAFGAALALAVAVMSLVNGSSVWWVAGLVFTGLGGFCYVAVALTDSRFDLLLAVLGAHRTDELHGRLVTDQIYGDDTGTDPVPGTRGKFIPTGDVTARSAEGASGERSRMTDVAGTRSASVGGARSPLHAD</sequence>
<reference evidence="4" key="1">
    <citation type="journal article" date="2019" name="Int. J. Syst. Evol. Microbiol.">
        <title>The Global Catalogue of Microorganisms (GCM) 10K type strain sequencing project: providing services to taxonomists for standard genome sequencing and annotation.</title>
        <authorList>
            <consortium name="The Broad Institute Genomics Platform"/>
            <consortium name="The Broad Institute Genome Sequencing Center for Infectious Disease"/>
            <person name="Wu L."/>
            <person name="Ma J."/>
        </authorList>
    </citation>
    <scope>NUCLEOTIDE SEQUENCE [LARGE SCALE GENOMIC DNA]</scope>
    <source>
        <strain evidence="4">CCUG 56401</strain>
    </source>
</reference>
<name>A0ABW3FWN7_9PSEU</name>
<keyword evidence="2" id="KW-0812">Transmembrane</keyword>
<gene>
    <name evidence="3" type="ORF">ACFQ16_21035</name>
</gene>
<keyword evidence="2" id="KW-1133">Transmembrane helix</keyword>
<proteinExistence type="predicted"/>
<feature type="region of interest" description="Disordered" evidence="1">
    <location>
        <begin position="124"/>
        <end position="181"/>
    </location>
</feature>